<evidence type="ECO:0000256" key="17">
    <source>
        <dbReference type="RuleBase" id="RU003750"/>
    </source>
</evidence>
<gene>
    <name evidence="19" type="ORF">BECKDK2373C_GA0170839_10324</name>
</gene>
<keyword evidence="8 17" id="KW-0808">Transferase</keyword>
<dbReference type="InterPro" id="IPR050324">
    <property type="entry name" value="CDP-alcohol_PTase-I"/>
</dbReference>
<dbReference type="Pfam" id="PF01066">
    <property type="entry name" value="CDP-OH_P_transf"/>
    <property type="match status" value="1"/>
</dbReference>
<evidence type="ECO:0000256" key="8">
    <source>
        <dbReference type="ARBA" id="ARBA00022679"/>
    </source>
</evidence>
<reference evidence="19" key="1">
    <citation type="submission" date="2019-02" db="EMBL/GenBank/DDBJ databases">
        <authorList>
            <person name="Gruber-Vodicka R. H."/>
            <person name="Seah K. B. B."/>
        </authorList>
    </citation>
    <scope>NUCLEOTIDE SEQUENCE</scope>
    <source>
        <strain evidence="19">BECK_DK161</strain>
    </source>
</reference>
<comment type="pathway">
    <text evidence="3">Phospholipid metabolism; phosphatidylglycerol biosynthesis; phosphatidylglycerol from CDP-diacylglycerol: step 1/2.</text>
</comment>
<dbReference type="GO" id="GO:0005737">
    <property type="term" value="C:cytoplasm"/>
    <property type="evidence" value="ECO:0007669"/>
    <property type="project" value="UniProtKB-ARBA"/>
</dbReference>
<keyword evidence="14" id="KW-1208">Phospholipid metabolism</keyword>
<dbReference type="GO" id="GO:0050793">
    <property type="term" value="P:regulation of developmental process"/>
    <property type="evidence" value="ECO:0007669"/>
    <property type="project" value="UniProtKB-ARBA"/>
</dbReference>
<evidence type="ECO:0000256" key="7">
    <source>
        <dbReference type="ARBA" id="ARBA00022516"/>
    </source>
</evidence>
<protein>
    <recommendedName>
        <fullName evidence="6 16">CDP-diacylglycerol--glycerol-3-phosphate 3-phosphatidyltransferase</fullName>
        <ecNumber evidence="5 16">2.7.8.5</ecNumber>
    </recommendedName>
</protein>
<dbReference type="InterPro" id="IPR004570">
    <property type="entry name" value="Phosphatidylglycerol_P_synth"/>
</dbReference>
<evidence type="ECO:0000256" key="4">
    <source>
        <dbReference type="ARBA" id="ARBA00010441"/>
    </source>
</evidence>
<dbReference type="FunFam" id="1.20.120.1760:FF:000008">
    <property type="entry name" value="CDP-diacylglycerol--glycerol-3-phosphate 3-phosphatidyltransferase 2"/>
    <property type="match status" value="1"/>
</dbReference>
<accession>A0A450SF76</accession>
<evidence type="ECO:0000256" key="12">
    <source>
        <dbReference type="ARBA" id="ARBA00023136"/>
    </source>
</evidence>
<evidence type="ECO:0000256" key="6">
    <source>
        <dbReference type="ARBA" id="ARBA00014944"/>
    </source>
</evidence>
<keyword evidence="13" id="KW-0594">Phospholipid biosynthesis</keyword>
<evidence type="ECO:0000256" key="10">
    <source>
        <dbReference type="ARBA" id="ARBA00022989"/>
    </source>
</evidence>
<evidence type="ECO:0000256" key="1">
    <source>
        <dbReference type="ARBA" id="ARBA00001936"/>
    </source>
</evidence>
<evidence type="ECO:0000256" key="2">
    <source>
        <dbReference type="ARBA" id="ARBA00004141"/>
    </source>
</evidence>
<comment type="similarity">
    <text evidence="4 17">Belongs to the CDP-alcohol phosphatidyltransferase class-I family.</text>
</comment>
<comment type="catalytic activity">
    <reaction evidence="15">
        <text>a CDP-1,2-diacyl-sn-glycerol + sn-glycerol 3-phosphate = a 1,2-diacyl-sn-glycero-3-phospho-(1'-sn-glycero-3'-phosphate) + CMP + H(+)</text>
        <dbReference type="Rhea" id="RHEA:12593"/>
        <dbReference type="ChEBI" id="CHEBI:15378"/>
        <dbReference type="ChEBI" id="CHEBI:57597"/>
        <dbReference type="ChEBI" id="CHEBI:58332"/>
        <dbReference type="ChEBI" id="CHEBI:60110"/>
        <dbReference type="ChEBI" id="CHEBI:60377"/>
        <dbReference type="EC" id="2.7.8.5"/>
    </reaction>
</comment>
<keyword evidence="11" id="KW-0443">Lipid metabolism</keyword>
<dbReference type="InterPro" id="IPR048254">
    <property type="entry name" value="CDP_ALCOHOL_P_TRANSF_CS"/>
</dbReference>
<feature type="transmembrane region" description="Helical" evidence="18">
    <location>
        <begin position="72"/>
        <end position="92"/>
    </location>
</feature>
<sequence length="211" mass="23163">MPTLEDVPMTTSIPNTLTVFRIILIPAFVVFFYLPFPWKHLVTAAIFGIAALTDWLDGYLARRWNQTSAFGAFLDPVADKLMVVVALVLLVGNHETPWLAIPAAIIIGREIVVSALREWMAELGQRAAVAVATVGKLKTIFQMVAIFVMLLGEPMNGPLAWNNTSLLANMALFQDLIYTAGFGLLYVAALLTLWSMIAYLHAAWGSVSPSR</sequence>
<evidence type="ECO:0000313" key="19">
    <source>
        <dbReference type="EMBL" id="VFJ51464.1"/>
    </source>
</evidence>
<feature type="transmembrane region" description="Helical" evidence="18">
    <location>
        <begin position="128"/>
        <end position="151"/>
    </location>
</feature>
<dbReference type="NCBIfam" id="TIGR00560">
    <property type="entry name" value="pgsA"/>
    <property type="match status" value="1"/>
</dbReference>
<evidence type="ECO:0000256" key="15">
    <source>
        <dbReference type="ARBA" id="ARBA00048586"/>
    </source>
</evidence>
<dbReference type="PROSITE" id="PS00379">
    <property type="entry name" value="CDP_ALCOHOL_P_TRANSF"/>
    <property type="match status" value="1"/>
</dbReference>
<proteinExistence type="inferred from homology"/>
<dbReference type="GO" id="GO:0036094">
    <property type="term" value="F:small molecule binding"/>
    <property type="evidence" value="ECO:0007669"/>
    <property type="project" value="UniProtKB-ARBA"/>
</dbReference>
<dbReference type="InterPro" id="IPR000462">
    <property type="entry name" value="CDP-OH_P_trans"/>
</dbReference>
<keyword evidence="12 18" id="KW-0472">Membrane</keyword>
<dbReference type="GO" id="GO:0005886">
    <property type="term" value="C:plasma membrane"/>
    <property type="evidence" value="ECO:0007669"/>
    <property type="project" value="TreeGrafter"/>
</dbReference>
<keyword evidence="7" id="KW-0444">Lipid biosynthesis</keyword>
<evidence type="ECO:0000256" key="5">
    <source>
        <dbReference type="ARBA" id="ARBA00013170"/>
    </source>
</evidence>
<evidence type="ECO:0000256" key="18">
    <source>
        <dbReference type="SAM" id="Phobius"/>
    </source>
</evidence>
<comment type="subcellular location">
    <subcellularLocation>
        <location evidence="2">Membrane</location>
        <topology evidence="2">Multi-pass membrane protein</topology>
    </subcellularLocation>
</comment>
<keyword evidence="9 18" id="KW-0812">Transmembrane</keyword>
<feature type="transmembrane region" description="Helical" evidence="18">
    <location>
        <begin position="12"/>
        <end position="34"/>
    </location>
</feature>
<name>A0A450SF76_9GAMM</name>
<dbReference type="PANTHER" id="PTHR14269:SF62">
    <property type="entry name" value="CDP-DIACYLGLYCEROL--GLYCEROL-3-PHOSPHATE 3-PHOSPHATIDYLTRANSFERASE 1, CHLOROPLASTIC"/>
    <property type="match status" value="1"/>
</dbReference>
<dbReference type="Gene3D" id="1.20.120.1760">
    <property type="match status" value="1"/>
</dbReference>
<evidence type="ECO:0000256" key="3">
    <source>
        <dbReference type="ARBA" id="ARBA00005042"/>
    </source>
</evidence>
<dbReference type="GO" id="GO:0046474">
    <property type="term" value="P:glycerophospholipid biosynthetic process"/>
    <property type="evidence" value="ECO:0007669"/>
    <property type="project" value="TreeGrafter"/>
</dbReference>
<evidence type="ECO:0000256" key="11">
    <source>
        <dbReference type="ARBA" id="ARBA00023098"/>
    </source>
</evidence>
<dbReference type="InterPro" id="IPR043130">
    <property type="entry name" value="CDP-OH_PTrfase_TM_dom"/>
</dbReference>
<feature type="transmembrane region" description="Helical" evidence="18">
    <location>
        <begin position="40"/>
        <end position="60"/>
    </location>
</feature>
<evidence type="ECO:0000256" key="9">
    <source>
        <dbReference type="ARBA" id="ARBA00022692"/>
    </source>
</evidence>
<dbReference type="PIRSF" id="PIRSF000847">
    <property type="entry name" value="Phos_ph_gly_syn"/>
    <property type="match status" value="1"/>
</dbReference>
<evidence type="ECO:0000256" key="14">
    <source>
        <dbReference type="ARBA" id="ARBA00023264"/>
    </source>
</evidence>
<keyword evidence="10 18" id="KW-1133">Transmembrane helix</keyword>
<dbReference type="GO" id="GO:0008444">
    <property type="term" value="F:CDP-diacylglycerol-glycerol-3-phosphate 3-phosphatidyltransferase activity"/>
    <property type="evidence" value="ECO:0007669"/>
    <property type="project" value="UniProtKB-UniRule"/>
</dbReference>
<dbReference type="EMBL" id="CAADEY010000032">
    <property type="protein sequence ID" value="VFJ51464.1"/>
    <property type="molecule type" value="Genomic_DNA"/>
</dbReference>
<evidence type="ECO:0000256" key="16">
    <source>
        <dbReference type="NCBIfam" id="TIGR00560"/>
    </source>
</evidence>
<organism evidence="19">
    <name type="scientific">Candidatus Kentrum sp. DK</name>
    <dbReference type="NCBI Taxonomy" id="2126562"/>
    <lineage>
        <taxon>Bacteria</taxon>
        <taxon>Pseudomonadati</taxon>
        <taxon>Pseudomonadota</taxon>
        <taxon>Gammaproteobacteria</taxon>
        <taxon>Candidatus Kentrum</taxon>
    </lineage>
</organism>
<feature type="transmembrane region" description="Helical" evidence="18">
    <location>
        <begin position="176"/>
        <end position="202"/>
    </location>
</feature>
<dbReference type="EC" id="2.7.8.5" evidence="5 16"/>
<dbReference type="AlphaFoldDB" id="A0A450SF76"/>
<comment type="cofactor">
    <cofactor evidence="1">
        <name>Mn(2+)</name>
        <dbReference type="ChEBI" id="CHEBI:29035"/>
    </cofactor>
</comment>
<dbReference type="PANTHER" id="PTHR14269">
    <property type="entry name" value="CDP-DIACYLGLYCEROL--GLYCEROL-3-PHOSPHATE 3-PHOSPHATIDYLTRANSFERASE-RELATED"/>
    <property type="match status" value="1"/>
</dbReference>
<evidence type="ECO:0000256" key="13">
    <source>
        <dbReference type="ARBA" id="ARBA00023209"/>
    </source>
</evidence>